<protein>
    <submittedName>
        <fullName evidence="6">Uncharacterized protein</fullName>
    </submittedName>
</protein>
<gene>
    <name evidence="6" type="ORF">S12H4_35013</name>
</gene>
<dbReference type="Pfam" id="PF13450">
    <property type="entry name" value="NAD_binding_8"/>
    <property type="match status" value="1"/>
</dbReference>
<sequence length="271" mass="29316">CGAAQGPKDIPDSVQQGSSAAAQATALLADTRGSLVTAPPSHVERNVSGEEPCIGVFVCHCGINIAGVVDVEAVAEFARTLPNVKYATHCMFACSTDQLQEIKQSIRDHNLNRVVVASCTPRTHEPLFRNTLREAGLNPYLFELANIREQDAWVHRAEPEAATHKAKELVRMSVSRARLLEPLYETSYEVIQKALVIGGGLAGLSAALSFAEQGFKATLVERTAELGGNARTLYYTEDGANPALYVQDLIQKVENQPLITVYKEAQVVSIT</sequence>
<accession>X1SQP4</accession>
<dbReference type="EMBL" id="BARW01020760">
    <property type="protein sequence ID" value="GAI95402.1"/>
    <property type="molecule type" value="Genomic_DNA"/>
</dbReference>
<dbReference type="SUPFAM" id="SSF51971">
    <property type="entry name" value="Nucleotide-binding domain"/>
    <property type="match status" value="1"/>
</dbReference>
<dbReference type="GO" id="GO:0016491">
    <property type="term" value="F:oxidoreductase activity"/>
    <property type="evidence" value="ECO:0007669"/>
    <property type="project" value="UniProtKB-KW"/>
</dbReference>
<keyword evidence="1" id="KW-0004">4Fe-4S</keyword>
<name>X1SQP4_9ZZZZ</name>
<dbReference type="InterPro" id="IPR039650">
    <property type="entry name" value="HdrA-like"/>
</dbReference>
<dbReference type="AlphaFoldDB" id="X1SQP4"/>
<keyword evidence="2" id="KW-0479">Metal-binding</keyword>
<dbReference type="GO" id="GO:0051539">
    <property type="term" value="F:4 iron, 4 sulfur cluster binding"/>
    <property type="evidence" value="ECO:0007669"/>
    <property type="project" value="UniProtKB-KW"/>
</dbReference>
<keyword evidence="3" id="KW-0560">Oxidoreductase</keyword>
<keyword evidence="5" id="KW-0411">Iron-sulfur</keyword>
<dbReference type="GO" id="GO:0046872">
    <property type="term" value="F:metal ion binding"/>
    <property type="evidence" value="ECO:0007669"/>
    <property type="project" value="UniProtKB-KW"/>
</dbReference>
<evidence type="ECO:0000256" key="5">
    <source>
        <dbReference type="ARBA" id="ARBA00023014"/>
    </source>
</evidence>
<dbReference type="PANTHER" id="PTHR43498:SF1">
    <property type="entry name" value="COB--COM HETERODISULFIDE REDUCTASE IRON-SULFUR SUBUNIT A"/>
    <property type="match status" value="1"/>
</dbReference>
<keyword evidence="4" id="KW-0408">Iron</keyword>
<feature type="non-terminal residue" evidence="6">
    <location>
        <position position="271"/>
    </location>
</feature>
<evidence type="ECO:0000313" key="6">
    <source>
        <dbReference type="EMBL" id="GAI95402.1"/>
    </source>
</evidence>
<organism evidence="6">
    <name type="scientific">marine sediment metagenome</name>
    <dbReference type="NCBI Taxonomy" id="412755"/>
    <lineage>
        <taxon>unclassified sequences</taxon>
        <taxon>metagenomes</taxon>
        <taxon>ecological metagenomes</taxon>
    </lineage>
</organism>
<dbReference type="PANTHER" id="PTHR43498">
    <property type="entry name" value="FERREDOXIN:COB-COM HETERODISULFIDE REDUCTASE SUBUNIT A"/>
    <property type="match status" value="1"/>
</dbReference>
<dbReference type="InterPro" id="IPR036188">
    <property type="entry name" value="FAD/NAD-bd_sf"/>
</dbReference>
<reference evidence="6" key="1">
    <citation type="journal article" date="2014" name="Front. Microbiol.">
        <title>High frequency of phylogenetically diverse reductive dehalogenase-homologous genes in deep subseafloor sedimentary metagenomes.</title>
        <authorList>
            <person name="Kawai M."/>
            <person name="Futagami T."/>
            <person name="Toyoda A."/>
            <person name="Takaki Y."/>
            <person name="Nishi S."/>
            <person name="Hori S."/>
            <person name="Arai W."/>
            <person name="Tsubouchi T."/>
            <person name="Morono Y."/>
            <person name="Uchiyama I."/>
            <person name="Ito T."/>
            <person name="Fujiyama A."/>
            <person name="Inagaki F."/>
            <person name="Takami H."/>
        </authorList>
    </citation>
    <scope>NUCLEOTIDE SEQUENCE</scope>
    <source>
        <strain evidence="6">Expedition CK06-06</strain>
    </source>
</reference>
<proteinExistence type="predicted"/>
<evidence type="ECO:0000256" key="2">
    <source>
        <dbReference type="ARBA" id="ARBA00022723"/>
    </source>
</evidence>
<evidence type="ECO:0000256" key="1">
    <source>
        <dbReference type="ARBA" id="ARBA00022485"/>
    </source>
</evidence>
<evidence type="ECO:0000256" key="4">
    <source>
        <dbReference type="ARBA" id="ARBA00023004"/>
    </source>
</evidence>
<comment type="caution">
    <text evidence="6">The sequence shown here is derived from an EMBL/GenBank/DDBJ whole genome shotgun (WGS) entry which is preliminary data.</text>
</comment>
<evidence type="ECO:0000256" key="3">
    <source>
        <dbReference type="ARBA" id="ARBA00023002"/>
    </source>
</evidence>
<feature type="non-terminal residue" evidence="6">
    <location>
        <position position="1"/>
    </location>
</feature>
<dbReference type="Gene3D" id="3.50.50.60">
    <property type="entry name" value="FAD/NAD(P)-binding domain"/>
    <property type="match status" value="1"/>
</dbReference>